<dbReference type="InterPro" id="IPR053175">
    <property type="entry name" value="DHMBA_Reg_Transcription_Factor"/>
</dbReference>
<accession>A0AA38XI65</accession>
<gene>
    <name evidence="2" type="ORF">H2200_003503</name>
</gene>
<dbReference type="Proteomes" id="UP001172673">
    <property type="component" value="Unassembled WGS sequence"/>
</dbReference>
<evidence type="ECO:0008006" key="4">
    <source>
        <dbReference type="Google" id="ProtNLM"/>
    </source>
</evidence>
<protein>
    <recommendedName>
        <fullName evidence="4">C6 transcription factor</fullName>
    </recommendedName>
</protein>
<organism evidence="2 3">
    <name type="scientific">Cladophialophora chaetospira</name>
    <dbReference type="NCBI Taxonomy" id="386627"/>
    <lineage>
        <taxon>Eukaryota</taxon>
        <taxon>Fungi</taxon>
        <taxon>Dikarya</taxon>
        <taxon>Ascomycota</taxon>
        <taxon>Pezizomycotina</taxon>
        <taxon>Eurotiomycetes</taxon>
        <taxon>Chaetothyriomycetidae</taxon>
        <taxon>Chaetothyriales</taxon>
        <taxon>Herpotrichiellaceae</taxon>
        <taxon>Cladophialophora</taxon>
    </lineage>
</organism>
<keyword evidence="3" id="KW-1185">Reference proteome</keyword>
<comment type="caution">
    <text evidence="2">The sequence shown here is derived from an EMBL/GenBank/DDBJ whole genome shotgun (WGS) entry which is preliminary data.</text>
</comment>
<feature type="compositionally biased region" description="Low complexity" evidence="1">
    <location>
        <begin position="25"/>
        <end position="42"/>
    </location>
</feature>
<evidence type="ECO:0000313" key="3">
    <source>
        <dbReference type="Proteomes" id="UP001172673"/>
    </source>
</evidence>
<evidence type="ECO:0000313" key="2">
    <source>
        <dbReference type="EMBL" id="KAJ9613561.1"/>
    </source>
</evidence>
<dbReference type="EMBL" id="JAPDRK010000004">
    <property type="protein sequence ID" value="KAJ9613561.1"/>
    <property type="molecule type" value="Genomic_DNA"/>
</dbReference>
<feature type="region of interest" description="Disordered" evidence="1">
    <location>
        <begin position="183"/>
        <end position="203"/>
    </location>
</feature>
<sequence length="502" mass="56354">MFRDESVRVQQKHRLASQKYKDAASKAGEGSSSSEYESSPDPEATERELRIIAGTHNPRRPIWTLERPTERPMPMLSQSLSDVAMAFFLTDYCSGSHFDYLPLLYSHSPVQSPLTNILQAVSIVSLSHETRNPDLMALARQRYSHSLIDANQALRDPVACRQDTTLAAVLLLAQFETLAIEDTKGVPGGSTTPHDSEDSPSAGWDRHLDGAVSLLAYRPKPTLDNPVEFRLYQHVNAMARYSAVQHRTRVSTELAAWDLPFGTKRDHTDPNRRFMVVIDDFTELRASIQEGSLNDPLEIIQLAKSIDADVALTARSFPPSWSYDVITTSRDTNPGIYKCKYHLYPNHRAAQLWNEVRMTRLAIQEMLLIYSEQARQLNDTEGDEILLSLRARCVRVVNQMATEICQSTTQFLCLLSRSSPSQSDDSTSPSSLKSAASAYVLIWPLFMAAAASRVGPKSLLEFAVDRLRFIECEMKIPQAGRAASMLEAGVMHEDWLHMLHLF</sequence>
<reference evidence="2" key="1">
    <citation type="submission" date="2022-10" db="EMBL/GenBank/DDBJ databases">
        <title>Culturing micro-colonial fungi from biological soil crusts in the Mojave desert and describing Neophaeococcomyces mojavensis, and introducing the new genera and species Taxawa tesnikishii.</title>
        <authorList>
            <person name="Kurbessoian T."/>
            <person name="Stajich J.E."/>
        </authorList>
    </citation>
    <scope>NUCLEOTIDE SEQUENCE</scope>
    <source>
        <strain evidence="2">TK_41</strain>
    </source>
</reference>
<evidence type="ECO:0000256" key="1">
    <source>
        <dbReference type="SAM" id="MobiDB-lite"/>
    </source>
</evidence>
<feature type="region of interest" description="Disordered" evidence="1">
    <location>
        <begin position="1"/>
        <end position="44"/>
    </location>
</feature>
<dbReference type="Pfam" id="PF11951">
    <property type="entry name" value="Fungal_trans_2"/>
    <property type="match status" value="1"/>
</dbReference>
<dbReference type="AlphaFoldDB" id="A0AA38XI65"/>
<dbReference type="InterPro" id="IPR021858">
    <property type="entry name" value="Fun_TF"/>
</dbReference>
<dbReference type="PANTHER" id="PTHR38791">
    <property type="entry name" value="ZN(II)2CYS6 TRANSCRIPTION FACTOR (EUROFUNG)-RELATED-RELATED"/>
    <property type="match status" value="1"/>
</dbReference>
<name>A0AA38XI65_9EURO</name>
<proteinExistence type="predicted"/>